<evidence type="ECO:0000313" key="3">
    <source>
        <dbReference type="EMBL" id="KAJ9554642.1"/>
    </source>
</evidence>
<sequence length="888" mass="98338">MSSSTTQTTENRREIHRKTYRILNENFLHSLPISLLFLPVTVSAAIAIQFYSSSSPDFGTTAYFDPLNLRLIKSVIASSQTLISLKTLIIVLAFLIFVVLPTVARIALITYATNQAIYRKRLTFSSTVKSLSYSFVPLLSTVVVGSIKLILLSLLFTLSPIAIFEAVKALGFPFDLRLFLLFINTIVSYALAFTVVFFVVIWGSGPAIAVLELKSGLRPLRQSANQSTEFRSNSFYILFFLGFSIGPMLSTSASFLTIGTAPNWISILYVFIIGLYSSVWILYYVVANTVLYVQYKVASGGEMAKSAAEEEVSGEYVKLGVDDGEYNKVLHEQPKEEEEIFGAFVRFLCVLFVIWLIVFSWHLLEFGNWNVRLIIKGSEKYIRTPLIGATSRPKRSKTSESATPTTDASDAHGPFDVDVDEEDENEEEEERPRPIGRNAARASASASTGAASSEYVSGLFNQLTTLNTTSHEILAQKQRDLDLRERDLMFRQSEAEEKKQRRDYSFQSSSQFPPLLQPSIQTLNLISTMSSSTSQTTLSRRQLYSQTLRILNANVLHFIPISLLFLPLTFSAAIAVQFYKSSASSSDVTATAYFDPPNLRLIKSVIASSQTLVSLKTLIIVLAFAFFAVLPTVTGIALITYATNQAIHRKRLTFSSAVKSLSGSYIPLLSTVIAGSIKLILISLLFTLSPIVIVEAVNALGFPFDLSVFSVFVNSVVFFLLTFTVLFFVVIWGSGPAIAVLELKSGLRPLRESANQSNEFRSHSFSVVFVSGFVIGSMLSNAASFPIIGNAPNWISILYVSIISLYSSVWFLDYVVANTVLYVQYKEVACGGEMAESAVKVEVSGEYVKVGVDDVEDKVLHEHPKEEIFGAFFFGPQERNFIRNSPRG</sequence>
<feature type="transmembrane region" description="Helical" evidence="2">
    <location>
        <begin position="665"/>
        <end position="692"/>
    </location>
</feature>
<dbReference type="EMBL" id="JARYMX010000004">
    <property type="protein sequence ID" value="KAJ9554642.1"/>
    <property type="molecule type" value="Genomic_DNA"/>
</dbReference>
<accession>A0AA38WBS4</accession>
<feature type="transmembrane region" description="Helical" evidence="2">
    <location>
        <begin position="88"/>
        <end position="110"/>
    </location>
</feature>
<feature type="region of interest" description="Disordered" evidence="1">
    <location>
        <begin position="389"/>
        <end position="446"/>
    </location>
</feature>
<keyword evidence="4" id="KW-1185">Reference proteome</keyword>
<dbReference type="PANTHER" id="PTHR33133:SF1">
    <property type="entry name" value="EXPRESSED PROTEIN-RELATED"/>
    <property type="match status" value="1"/>
</dbReference>
<proteinExistence type="predicted"/>
<feature type="transmembrane region" description="Helical" evidence="2">
    <location>
        <begin position="27"/>
        <end position="51"/>
    </location>
</feature>
<feature type="transmembrane region" description="Helical" evidence="2">
    <location>
        <begin position="149"/>
        <end position="167"/>
    </location>
</feature>
<feature type="transmembrane region" description="Helical" evidence="2">
    <location>
        <begin position="265"/>
        <end position="286"/>
    </location>
</feature>
<feature type="region of interest" description="Disordered" evidence="1">
    <location>
        <begin position="494"/>
        <end position="515"/>
    </location>
</feature>
<dbReference type="Proteomes" id="UP001172457">
    <property type="component" value="Chromosome 4"/>
</dbReference>
<feature type="transmembrane region" description="Helical" evidence="2">
    <location>
        <begin position="794"/>
        <end position="816"/>
    </location>
</feature>
<gene>
    <name evidence="3" type="ORF">OSB04_018687</name>
</gene>
<keyword evidence="2" id="KW-0472">Membrane</keyword>
<evidence type="ECO:0000313" key="4">
    <source>
        <dbReference type="Proteomes" id="UP001172457"/>
    </source>
</evidence>
<dbReference type="AlphaFoldDB" id="A0AA38WBS4"/>
<feature type="transmembrane region" description="Helical" evidence="2">
    <location>
        <begin position="618"/>
        <end position="644"/>
    </location>
</feature>
<keyword evidence="2" id="KW-1133">Transmembrane helix</keyword>
<feature type="transmembrane region" description="Helical" evidence="2">
    <location>
        <begin position="179"/>
        <end position="203"/>
    </location>
</feature>
<feature type="compositionally biased region" description="Polar residues" evidence="1">
    <location>
        <begin position="399"/>
        <end position="408"/>
    </location>
</feature>
<name>A0AA38WBS4_9ASTR</name>
<feature type="transmembrane region" description="Helical" evidence="2">
    <location>
        <begin position="235"/>
        <end position="258"/>
    </location>
</feature>
<reference evidence="3" key="1">
    <citation type="submission" date="2023-03" db="EMBL/GenBank/DDBJ databases">
        <title>Chromosome-scale reference genome and RAD-based genetic map of yellow starthistle (Centaurea solstitialis) reveal putative structural variation and QTLs associated with invader traits.</title>
        <authorList>
            <person name="Reatini B."/>
            <person name="Cang F.A."/>
            <person name="Jiang Q."/>
            <person name="Mckibben M.T.W."/>
            <person name="Barker M.S."/>
            <person name="Rieseberg L.H."/>
            <person name="Dlugosch K.M."/>
        </authorList>
    </citation>
    <scope>NUCLEOTIDE SEQUENCE</scope>
    <source>
        <strain evidence="3">CAN-66</strain>
        <tissue evidence="3">Leaf</tissue>
    </source>
</reference>
<feature type="compositionally biased region" description="Basic and acidic residues" evidence="1">
    <location>
        <begin position="494"/>
        <end position="504"/>
    </location>
</feature>
<organism evidence="3 4">
    <name type="scientific">Centaurea solstitialis</name>
    <name type="common">yellow star-thistle</name>
    <dbReference type="NCBI Taxonomy" id="347529"/>
    <lineage>
        <taxon>Eukaryota</taxon>
        <taxon>Viridiplantae</taxon>
        <taxon>Streptophyta</taxon>
        <taxon>Embryophyta</taxon>
        <taxon>Tracheophyta</taxon>
        <taxon>Spermatophyta</taxon>
        <taxon>Magnoliopsida</taxon>
        <taxon>eudicotyledons</taxon>
        <taxon>Gunneridae</taxon>
        <taxon>Pentapetalae</taxon>
        <taxon>asterids</taxon>
        <taxon>campanulids</taxon>
        <taxon>Asterales</taxon>
        <taxon>Asteraceae</taxon>
        <taxon>Carduoideae</taxon>
        <taxon>Cardueae</taxon>
        <taxon>Centaureinae</taxon>
        <taxon>Centaurea</taxon>
    </lineage>
</organism>
<evidence type="ECO:0000256" key="1">
    <source>
        <dbReference type="SAM" id="MobiDB-lite"/>
    </source>
</evidence>
<feature type="compositionally biased region" description="Acidic residues" evidence="1">
    <location>
        <begin position="417"/>
        <end position="429"/>
    </location>
</feature>
<feature type="transmembrane region" description="Helical" evidence="2">
    <location>
        <begin position="555"/>
        <end position="579"/>
    </location>
</feature>
<feature type="transmembrane region" description="Helical" evidence="2">
    <location>
        <begin position="712"/>
        <end position="743"/>
    </location>
</feature>
<feature type="transmembrane region" description="Helical" evidence="2">
    <location>
        <begin position="764"/>
        <end position="788"/>
    </location>
</feature>
<dbReference type="PANTHER" id="PTHR33133">
    <property type="entry name" value="OS08G0107100 PROTEIN-RELATED"/>
    <property type="match status" value="1"/>
</dbReference>
<feature type="compositionally biased region" description="Low complexity" evidence="1">
    <location>
        <begin position="505"/>
        <end position="515"/>
    </location>
</feature>
<feature type="transmembrane region" description="Helical" evidence="2">
    <location>
        <begin position="122"/>
        <end position="143"/>
    </location>
</feature>
<protein>
    <submittedName>
        <fullName evidence="3">Uncharacterized protein</fullName>
    </submittedName>
</protein>
<keyword evidence="2" id="KW-0812">Transmembrane</keyword>
<comment type="caution">
    <text evidence="3">The sequence shown here is derived from an EMBL/GenBank/DDBJ whole genome shotgun (WGS) entry which is preliminary data.</text>
</comment>
<feature type="transmembrane region" description="Helical" evidence="2">
    <location>
        <begin position="340"/>
        <end position="364"/>
    </location>
</feature>
<evidence type="ECO:0000256" key="2">
    <source>
        <dbReference type="SAM" id="Phobius"/>
    </source>
</evidence>